<evidence type="ECO:0000256" key="4">
    <source>
        <dbReference type="ARBA" id="ARBA00023274"/>
    </source>
</evidence>
<dbReference type="InterPro" id="IPR036919">
    <property type="entry name" value="Ribo_uL30_ferredoxin-like_sf"/>
</dbReference>
<evidence type="ECO:0000256" key="3">
    <source>
        <dbReference type="ARBA" id="ARBA00022980"/>
    </source>
</evidence>
<dbReference type="GO" id="GO:0003735">
    <property type="term" value="F:structural constituent of ribosome"/>
    <property type="evidence" value="ECO:0007669"/>
    <property type="project" value="InterPro"/>
</dbReference>
<accession>E0RQ99</accession>
<dbReference type="NCBIfam" id="TIGR01308">
    <property type="entry name" value="rpmD_bact"/>
    <property type="match status" value="1"/>
</dbReference>
<dbReference type="EMBL" id="CP001698">
    <property type="protein sequence ID" value="ADN01483.1"/>
    <property type="molecule type" value="Genomic_DNA"/>
</dbReference>
<dbReference type="GO" id="GO:0006412">
    <property type="term" value="P:translation"/>
    <property type="evidence" value="ECO:0007669"/>
    <property type="project" value="UniProtKB-UniRule"/>
</dbReference>
<reference evidence="7 8" key="2">
    <citation type="journal article" date="2010" name="J. Bacteriol.">
        <title>Genome sequence of the polysaccharide-degrading, thermophilic anaerobe Spirochaeta thermophila DSM 6192.</title>
        <authorList>
            <person name="Angelov A."/>
            <person name="Liebl S."/>
            <person name="Ballschmiter M."/>
            <person name="Bomeke M."/>
            <person name="Lehmann R."/>
            <person name="Liesegang H."/>
            <person name="Daniel R."/>
            <person name="Liebl W."/>
        </authorList>
    </citation>
    <scope>NUCLEOTIDE SEQUENCE [LARGE SCALE GENOMIC DNA]</scope>
    <source>
        <strain evidence="8">ATCC 49972 / DSM 6192 / RI 19.B1</strain>
    </source>
</reference>
<sequence>MAKKAKKVRIKLVRSTIGRKPDQRKTVAALGLRKLNAVVEKELTPSIEGMIRKVAHLVQIEEIEG</sequence>
<name>E0RQ99_WINT6</name>
<evidence type="ECO:0000256" key="1">
    <source>
        <dbReference type="ARBA" id="ARBA00007594"/>
    </source>
</evidence>
<dbReference type="RefSeq" id="WP_013313324.1">
    <property type="nucleotide sequence ID" value="NC_014484.1"/>
</dbReference>
<dbReference type="InterPro" id="IPR016082">
    <property type="entry name" value="Ribosomal_uL30_ferredoxin-like"/>
</dbReference>
<evidence type="ECO:0000256" key="2">
    <source>
        <dbReference type="ARBA" id="ARBA00011838"/>
    </source>
</evidence>
<dbReference type="PANTHER" id="PTHR15892">
    <property type="entry name" value="MITOCHONDRIAL RIBOSOMAL PROTEIN L30"/>
    <property type="match status" value="1"/>
</dbReference>
<dbReference type="Pfam" id="PF00327">
    <property type="entry name" value="Ribosomal_L30"/>
    <property type="match status" value="1"/>
</dbReference>
<keyword evidence="4 5" id="KW-0687">Ribonucleoprotein</keyword>
<gene>
    <name evidence="5 7" type="primary">rpmD</name>
    <name evidence="7" type="ordered locus">STHERM_c05140</name>
</gene>
<keyword evidence="3 5" id="KW-0689">Ribosomal protein</keyword>
<organism evidence="7 8">
    <name type="scientific">Winmispira thermophila (strain ATCC 49972 / DSM 6192 / RI 19.B1)</name>
    <name type="common">Spirochaeta thermophila</name>
    <dbReference type="NCBI Taxonomy" id="665571"/>
    <lineage>
        <taxon>Bacteria</taxon>
        <taxon>Pseudomonadati</taxon>
        <taxon>Spirochaetota</taxon>
        <taxon>Spirochaetia</taxon>
        <taxon>Winmispirales</taxon>
        <taxon>Winmispiraceae</taxon>
        <taxon>Winmispira</taxon>
    </lineage>
</organism>
<evidence type="ECO:0000313" key="8">
    <source>
        <dbReference type="Proteomes" id="UP000001296"/>
    </source>
</evidence>
<dbReference type="CDD" id="cd01658">
    <property type="entry name" value="Ribosomal_L30"/>
    <property type="match status" value="1"/>
</dbReference>
<dbReference type="FunFam" id="3.30.1390.20:FF:000001">
    <property type="entry name" value="50S ribosomal protein L30"/>
    <property type="match status" value="1"/>
</dbReference>
<dbReference type="HOGENOM" id="CLU_131047_1_1_12"/>
<dbReference type="PANTHER" id="PTHR15892:SF2">
    <property type="entry name" value="LARGE RIBOSOMAL SUBUNIT PROTEIN UL30M"/>
    <property type="match status" value="1"/>
</dbReference>
<protein>
    <recommendedName>
        <fullName evidence="5">Large ribosomal subunit protein uL30</fullName>
    </recommendedName>
</protein>
<reference key="1">
    <citation type="submission" date="2009-08" db="EMBL/GenBank/DDBJ databases">
        <title>The genome sequence of Spirochaeta thermophila DSM6192.</title>
        <authorList>
            <person name="Angelov A."/>
            <person name="Mientus M."/>
            <person name="Wittenberg S."/>
            <person name="Lehmann R."/>
            <person name="Liesegang H."/>
            <person name="Daniel R."/>
            <person name="Liebl W."/>
        </authorList>
    </citation>
    <scope>NUCLEOTIDE SEQUENCE</scope>
    <source>
        <strain>DSM 6192</strain>
    </source>
</reference>
<proteinExistence type="inferred from homology"/>
<comment type="subunit">
    <text evidence="2 5">Part of the 50S ribosomal subunit.</text>
</comment>
<evidence type="ECO:0000259" key="6">
    <source>
        <dbReference type="Pfam" id="PF00327"/>
    </source>
</evidence>
<evidence type="ECO:0000256" key="5">
    <source>
        <dbReference type="HAMAP-Rule" id="MF_01371"/>
    </source>
</evidence>
<dbReference type="InterPro" id="IPR005996">
    <property type="entry name" value="Ribosomal_uL30_bac-type"/>
</dbReference>
<dbReference type="eggNOG" id="COG1841">
    <property type="taxonomic scope" value="Bacteria"/>
</dbReference>
<dbReference type="KEGG" id="sta:STHERM_c05140"/>
<dbReference type="AlphaFoldDB" id="E0RQ99"/>
<dbReference type="SUPFAM" id="SSF55129">
    <property type="entry name" value="Ribosomal protein L30p/L7e"/>
    <property type="match status" value="1"/>
</dbReference>
<comment type="similarity">
    <text evidence="1 5">Belongs to the universal ribosomal protein uL30 family.</text>
</comment>
<dbReference type="PaxDb" id="665571-STHERM_c05140"/>
<dbReference type="Proteomes" id="UP000001296">
    <property type="component" value="Chromosome"/>
</dbReference>
<dbReference type="PIRSF" id="PIRSF002211">
    <property type="entry name" value="Ribosomal_L30_bac-type"/>
    <property type="match status" value="1"/>
</dbReference>
<feature type="domain" description="Large ribosomal subunit protein uL30-like ferredoxin-like fold" evidence="6">
    <location>
        <begin position="8"/>
        <end position="58"/>
    </location>
</feature>
<dbReference type="HAMAP" id="MF_01371_B">
    <property type="entry name" value="Ribosomal_uL30_B"/>
    <property type="match status" value="1"/>
</dbReference>
<dbReference type="Gene3D" id="3.30.1390.20">
    <property type="entry name" value="Ribosomal protein L30, ferredoxin-like fold domain"/>
    <property type="match status" value="1"/>
</dbReference>
<dbReference type="GO" id="GO:0022625">
    <property type="term" value="C:cytosolic large ribosomal subunit"/>
    <property type="evidence" value="ECO:0007669"/>
    <property type="project" value="TreeGrafter"/>
</dbReference>
<evidence type="ECO:0000313" key="7">
    <source>
        <dbReference type="EMBL" id="ADN01483.1"/>
    </source>
</evidence>